<dbReference type="InterPro" id="IPR003346">
    <property type="entry name" value="Transposase_20"/>
</dbReference>
<dbReference type="PANTHER" id="PTHR33055:SF3">
    <property type="entry name" value="PUTATIVE TRANSPOSASE FOR IS117-RELATED"/>
    <property type="match status" value="1"/>
</dbReference>
<keyword evidence="1" id="KW-0175">Coiled coil</keyword>
<proteinExistence type="predicted"/>
<reference evidence="4" key="1">
    <citation type="submission" date="2022-02" db="EMBL/GenBank/DDBJ databases">
        <title>Polaribacter sp. MSW13, isolated from seawater.</title>
        <authorList>
            <person name="Kristyanto S."/>
            <person name="Jung J."/>
            <person name="Jeon C.O."/>
        </authorList>
    </citation>
    <scope>NUCLEOTIDE SEQUENCE</scope>
    <source>
        <strain evidence="4">MSW13</strain>
    </source>
</reference>
<comment type="caution">
    <text evidence="4">The sequence shown here is derived from an EMBL/GenBank/DDBJ whole genome shotgun (WGS) entry which is preliminary data.</text>
</comment>
<evidence type="ECO:0000259" key="2">
    <source>
        <dbReference type="Pfam" id="PF01548"/>
    </source>
</evidence>
<feature type="coiled-coil region" evidence="1">
    <location>
        <begin position="123"/>
        <end position="178"/>
    </location>
</feature>
<dbReference type="Proteomes" id="UP001139369">
    <property type="component" value="Unassembled WGS sequence"/>
</dbReference>
<keyword evidence="5" id="KW-1185">Reference proteome</keyword>
<evidence type="ECO:0000313" key="5">
    <source>
        <dbReference type="Proteomes" id="UP001139369"/>
    </source>
</evidence>
<dbReference type="InterPro" id="IPR002525">
    <property type="entry name" value="Transp_IS110-like_N"/>
</dbReference>
<dbReference type="NCBIfam" id="NF033542">
    <property type="entry name" value="transpos_IS110"/>
    <property type="match status" value="1"/>
</dbReference>
<dbReference type="GO" id="GO:0004803">
    <property type="term" value="F:transposase activity"/>
    <property type="evidence" value="ECO:0007669"/>
    <property type="project" value="InterPro"/>
</dbReference>
<dbReference type="AlphaFoldDB" id="A0A9X2AK53"/>
<organism evidence="4 5">
    <name type="scientific">Polaribacter marinus</name>
    <dbReference type="NCBI Taxonomy" id="2916838"/>
    <lineage>
        <taxon>Bacteria</taxon>
        <taxon>Pseudomonadati</taxon>
        <taxon>Bacteroidota</taxon>
        <taxon>Flavobacteriia</taxon>
        <taxon>Flavobacteriales</taxon>
        <taxon>Flavobacteriaceae</taxon>
    </lineage>
</organism>
<evidence type="ECO:0000313" key="4">
    <source>
        <dbReference type="EMBL" id="MCI2230156.1"/>
    </source>
</evidence>
<dbReference type="Pfam" id="PF02371">
    <property type="entry name" value="Transposase_20"/>
    <property type="match status" value="1"/>
</dbReference>
<dbReference type="RefSeq" id="WP_242179266.1">
    <property type="nucleotide sequence ID" value="NZ_JAKQYM010000011.1"/>
</dbReference>
<feature type="domain" description="Transposase IS116/IS110/IS902 C-terminal" evidence="3">
    <location>
        <begin position="192"/>
        <end position="277"/>
    </location>
</feature>
<evidence type="ECO:0000259" key="3">
    <source>
        <dbReference type="Pfam" id="PF02371"/>
    </source>
</evidence>
<dbReference type="PANTHER" id="PTHR33055">
    <property type="entry name" value="TRANSPOSASE FOR INSERTION SEQUENCE ELEMENT IS1111A"/>
    <property type="match status" value="1"/>
</dbReference>
<dbReference type="GO" id="GO:0003677">
    <property type="term" value="F:DNA binding"/>
    <property type="evidence" value="ECO:0007669"/>
    <property type="project" value="InterPro"/>
</dbReference>
<dbReference type="GO" id="GO:0006313">
    <property type="term" value="P:DNA transposition"/>
    <property type="evidence" value="ECO:0007669"/>
    <property type="project" value="InterPro"/>
</dbReference>
<evidence type="ECO:0000256" key="1">
    <source>
        <dbReference type="SAM" id="Coils"/>
    </source>
</evidence>
<dbReference type="InterPro" id="IPR047650">
    <property type="entry name" value="Transpos_IS110"/>
</dbReference>
<dbReference type="EMBL" id="JAKQYM010000011">
    <property type="protein sequence ID" value="MCI2230156.1"/>
    <property type="molecule type" value="Genomic_DNA"/>
</dbReference>
<name>A0A9X2AK53_9FLAO</name>
<gene>
    <name evidence="4" type="ORF">MC378_13335</name>
</gene>
<feature type="domain" description="Transposase IS110-like N-terminal" evidence="2">
    <location>
        <begin position="5"/>
        <end position="146"/>
    </location>
</feature>
<accession>A0A9X2AK53</accession>
<protein>
    <submittedName>
        <fullName evidence="4">IS110 family transposase</fullName>
    </submittedName>
</protein>
<dbReference type="Pfam" id="PF01548">
    <property type="entry name" value="DEDD_Tnp_IS110"/>
    <property type="match status" value="1"/>
</dbReference>
<sequence>MSKIIGIDISKQTFDVSFLKKDKWEHKIFKNNLKGFDCFKNLIEENDWIVMEASGPYYVQLASYLNAFGYKVCVLNPLIIRRYSQTRLYRAKTDKKDARTIAEYGTQYDLKKWSPESKSSTEIKQLYTALELLKKQIHQTKRQLASFQATGLLTSSLKRELKQVEILLQRRIDKFEKEIEKIGVTAYKETIERLKTIPGVGIKTAIMMSVITDNFTKFESHKQLTAFVGFSPRLYQSGTSVKGKGHICKMGKPQIRKLLYLCSWSAKKVNKHCIEMYKRLKAKGKPERVIKIALANKLIKQIFSIAKNKKYYDENHQNLYCCN</sequence>